<evidence type="ECO:0000256" key="1">
    <source>
        <dbReference type="SAM" id="SignalP"/>
    </source>
</evidence>
<dbReference type="AlphaFoldDB" id="A0A0C2VN59"/>
<evidence type="ECO:0000313" key="3">
    <source>
        <dbReference type="Proteomes" id="UP000031972"/>
    </source>
</evidence>
<accession>A0A0C2VN59</accession>
<name>A0A0C2VN59_9BACL</name>
<dbReference type="EMBL" id="JXRR01000017">
    <property type="protein sequence ID" value="KIL45891.1"/>
    <property type="molecule type" value="Genomic_DNA"/>
</dbReference>
<dbReference type="PATRIC" id="fig|220754.4.peg.2583"/>
<feature type="chain" id="PRO_5038331252" evidence="1">
    <location>
        <begin position="25"/>
        <end position="69"/>
    </location>
</feature>
<protein>
    <submittedName>
        <fullName evidence="2">Uncharacterized protein</fullName>
    </submittedName>
</protein>
<keyword evidence="1" id="KW-0732">Signal</keyword>
<gene>
    <name evidence="2" type="ORF">KR50_25660</name>
</gene>
<comment type="caution">
    <text evidence="2">The sequence shown here is derived from an EMBL/GenBank/DDBJ whole genome shotgun (WGS) entry which is preliminary data.</text>
</comment>
<organism evidence="2 3">
    <name type="scientific">Jeotgalibacillus campisalis</name>
    <dbReference type="NCBI Taxonomy" id="220754"/>
    <lineage>
        <taxon>Bacteria</taxon>
        <taxon>Bacillati</taxon>
        <taxon>Bacillota</taxon>
        <taxon>Bacilli</taxon>
        <taxon>Bacillales</taxon>
        <taxon>Caryophanaceae</taxon>
        <taxon>Jeotgalibacillus</taxon>
    </lineage>
</organism>
<dbReference type="Proteomes" id="UP000031972">
    <property type="component" value="Unassembled WGS sequence"/>
</dbReference>
<dbReference type="RefSeq" id="WP_041059013.1">
    <property type="nucleotide sequence ID" value="NZ_JXRR01000017.1"/>
</dbReference>
<feature type="signal peptide" evidence="1">
    <location>
        <begin position="1"/>
        <end position="24"/>
    </location>
</feature>
<evidence type="ECO:0000313" key="2">
    <source>
        <dbReference type="EMBL" id="KIL45891.1"/>
    </source>
</evidence>
<keyword evidence="3" id="KW-1185">Reference proteome</keyword>
<proteinExistence type="predicted"/>
<reference evidence="2 3" key="1">
    <citation type="submission" date="2015-01" db="EMBL/GenBank/DDBJ databases">
        <title>Jeotgalibacillus campisalis genome sequencing.</title>
        <authorList>
            <person name="Goh K.M."/>
            <person name="Chan K.-G."/>
            <person name="Yaakop A.S."/>
            <person name="Ee R."/>
            <person name="Gan H.M."/>
            <person name="Chan C.S."/>
        </authorList>
    </citation>
    <scope>NUCLEOTIDE SEQUENCE [LARGE SCALE GENOMIC DNA]</scope>
    <source>
        <strain evidence="2 3">SF-57</strain>
    </source>
</reference>
<sequence length="69" mass="7202">MKKGFKLGMSVLALSMGLFIPSTALGNTVVPLGPGEWDILGTKSITLGNGTVTIYDSKLWSGGGIIDYI</sequence>